<dbReference type="SUPFAM" id="SSF46785">
    <property type="entry name" value="Winged helix' DNA-binding domain"/>
    <property type="match status" value="1"/>
</dbReference>
<dbReference type="Gene3D" id="1.10.10.10">
    <property type="entry name" value="Winged helix-like DNA-binding domain superfamily/Winged helix DNA-binding domain"/>
    <property type="match status" value="1"/>
</dbReference>
<gene>
    <name evidence="1" type="ORF">EJB06_01745</name>
</gene>
<dbReference type="InterPro" id="IPR036388">
    <property type="entry name" value="WH-like_DNA-bd_sf"/>
</dbReference>
<proteinExistence type="predicted"/>
<evidence type="ECO:0000313" key="2">
    <source>
        <dbReference type="Proteomes" id="UP000278085"/>
    </source>
</evidence>
<dbReference type="RefSeq" id="WP_126072270.1">
    <property type="nucleotide sequence ID" value="NZ_CP051166.1"/>
</dbReference>
<name>A0A430HTL1_9BURK</name>
<comment type="caution">
    <text evidence="1">The sequence shown here is derived from an EMBL/GenBank/DDBJ whole genome shotgun (WGS) entry which is preliminary data.</text>
</comment>
<dbReference type="Proteomes" id="UP000278085">
    <property type="component" value="Unassembled WGS sequence"/>
</dbReference>
<protein>
    <submittedName>
        <fullName evidence="1">Uncharacterized protein</fullName>
    </submittedName>
</protein>
<organism evidence="1 2">
    <name type="scientific">Massilia atriviolacea</name>
    <dbReference type="NCBI Taxonomy" id="2495579"/>
    <lineage>
        <taxon>Bacteria</taxon>
        <taxon>Pseudomonadati</taxon>
        <taxon>Pseudomonadota</taxon>
        <taxon>Betaproteobacteria</taxon>
        <taxon>Burkholderiales</taxon>
        <taxon>Oxalobacteraceae</taxon>
        <taxon>Telluria group</taxon>
        <taxon>Massilia</taxon>
    </lineage>
</organism>
<dbReference type="InterPro" id="IPR036390">
    <property type="entry name" value="WH_DNA-bd_sf"/>
</dbReference>
<keyword evidence="2" id="KW-1185">Reference proteome</keyword>
<dbReference type="EMBL" id="RXLQ01000001">
    <property type="protein sequence ID" value="RSZ60886.1"/>
    <property type="molecule type" value="Genomic_DNA"/>
</dbReference>
<evidence type="ECO:0000313" key="1">
    <source>
        <dbReference type="EMBL" id="RSZ60886.1"/>
    </source>
</evidence>
<accession>A0A430HTL1</accession>
<reference evidence="1 2" key="1">
    <citation type="submission" date="2018-12" db="EMBL/GenBank/DDBJ databases">
        <authorList>
            <person name="Yang E."/>
        </authorList>
    </citation>
    <scope>NUCLEOTIDE SEQUENCE [LARGE SCALE GENOMIC DNA]</scope>
    <source>
        <strain evidence="1 2">SOD</strain>
    </source>
</reference>
<dbReference type="AlphaFoldDB" id="A0A430HTL1"/>
<sequence>MLLHASAPAPWSAAELAQRLYIQTAAAREVLDALRQAGMLAGAESPSRFSFGPQDDALAALVDSLAQLYSSHLVEITLLIHARAVAAGPDGGKT</sequence>